<protein>
    <submittedName>
        <fullName evidence="1">Uncharacterized protein</fullName>
    </submittedName>
</protein>
<reference evidence="1" key="2">
    <citation type="journal article" date="2015" name="Data Brief">
        <title>Shoot transcriptome of the giant reed, Arundo donax.</title>
        <authorList>
            <person name="Barrero R.A."/>
            <person name="Guerrero F.D."/>
            <person name="Moolhuijzen P."/>
            <person name="Goolsby J.A."/>
            <person name="Tidwell J."/>
            <person name="Bellgard S.E."/>
            <person name="Bellgard M.I."/>
        </authorList>
    </citation>
    <scope>NUCLEOTIDE SEQUENCE</scope>
    <source>
        <tissue evidence="1">Shoot tissue taken approximately 20 cm above the soil surface</tissue>
    </source>
</reference>
<sequence>MLGVRNLLLSPLCRVRLVQVGWPTSRDRRNLLL</sequence>
<organism evidence="1">
    <name type="scientific">Arundo donax</name>
    <name type="common">Giant reed</name>
    <name type="synonym">Donax arundinaceus</name>
    <dbReference type="NCBI Taxonomy" id="35708"/>
    <lineage>
        <taxon>Eukaryota</taxon>
        <taxon>Viridiplantae</taxon>
        <taxon>Streptophyta</taxon>
        <taxon>Embryophyta</taxon>
        <taxon>Tracheophyta</taxon>
        <taxon>Spermatophyta</taxon>
        <taxon>Magnoliopsida</taxon>
        <taxon>Liliopsida</taxon>
        <taxon>Poales</taxon>
        <taxon>Poaceae</taxon>
        <taxon>PACMAD clade</taxon>
        <taxon>Arundinoideae</taxon>
        <taxon>Arundineae</taxon>
        <taxon>Arundo</taxon>
    </lineage>
</organism>
<accession>A0A0A9C7A2</accession>
<evidence type="ECO:0000313" key="1">
    <source>
        <dbReference type="EMBL" id="JAD72134.1"/>
    </source>
</evidence>
<proteinExistence type="predicted"/>
<dbReference type="EMBL" id="GBRH01225761">
    <property type="protein sequence ID" value="JAD72134.1"/>
    <property type="molecule type" value="Transcribed_RNA"/>
</dbReference>
<dbReference type="AlphaFoldDB" id="A0A0A9C7A2"/>
<name>A0A0A9C7A2_ARUDO</name>
<reference evidence="1" key="1">
    <citation type="submission" date="2014-09" db="EMBL/GenBank/DDBJ databases">
        <authorList>
            <person name="Magalhaes I.L.F."/>
            <person name="Oliveira U."/>
            <person name="Santos F.R."/>
            <person name="Vidigal T.H.D.A."/>
            <person name="Brescovit A.D."/>
            <person name="Santos A.J."/>
        </authorList>
    </citation>
    <scope>NUCLEOTIDE SEQUENCE</scope>
    <source>
        <tissue evidence="1">Shoot tissue taken approximately 20 cm above the soil surface</tissue>
    </source>
</reference>